<dbReference type="SMART" id="SM00387">
    <property type="entry name" value="HATPase_c"/>
    <property type="match status" value="1"/>
</dbReference>
<dbReference type="GO" id="GO:0004673">
    <property type="term" value="F:protein histidine kinase activity"/>
    <property type="evidence" value="ECO:0007669"/>
    <property type="project" value="UniProtKB-EC"/>
</dbReference>
<evidence type="ECO:0000256" key="6">
    <source>
        <dbReference type="ARBA" id="ARBA00022777"/>
    </source>
</evidence>
<evidence type="ECO:0000256" key="5">
    <source>
        <dbReference type="ARBA" id="ARBA00022741"/>
    </source>
</evidence>
<keyword evidence="6" id="KW-0418">Kinase</keyword>
<evidence type="ECO:0000313" key="10">
    <source>
        <dbReference type="EMBL" id="RDB02375.1"/>
    </source>
</evidence>
<dbReference type="Proteomes" id="UP000253141">
    <property type="component" value="Unassembled WGS sequence"/>
</dbReference>
<dbReference type="Gene3D" id="3.30.565.10">
    <property type="entry name" value="Histidine kinase-like ATPase, C-terminal domain"/>
    <property type="match status" value="1"/>
</dbReference>
<dbReference type="PROSITE" id="PS50109">
    <property type="entry name" value="HIS_KIN"/>
    <property type="match status" value="1"/>
</dbReference>
<dbReference type="Pfam" id="PF02518">
    <property type="entry name" value="HATPase_c"/>
    <property type="match status" value="1"/>
</dbReference>
<organism evidence="10 11">
    <name type="scientific">Runella aurantiaca</name>
    <dbReference type="NCBI Taxonomy" id="2282308"/>
    <lineage>
        <taxon>Bacteria</taxon>
        <taxon>Pseudomonadati</taxon>
        <taxon>Bacteroidota</taxon>
        <taxon>Cytophagia</taxon>
        <taxon>Cytophagales</taxon>
        <taxon>Spirosomataceae</taxon>
        <taxon>Runella</taxon>
    </lineage>
</organism>
<sequence length="1058" mass="120999">MTHKHLYYGILILAVVLVNYQVLGQNGSVTKNPEYTITKKLLTVGDGLASHEVFCGVQDSAGFLWFGTRNGLNRYDGKNCLLFTRQRNNLQENKVVQLAKDDANNLFIEYGSTGFQLTTNGKVDVMNADTKEVKTLTAAFPKLPFKEQDVYWISNDGTDEINFLTANPFRLWKYSTQNGFRLRFEIKDWGKPNSLPNLDFRSTGPLCFFAKGKALLKIFNQSTQYLVSKDTVIAFTQIDAIRSLPTGFNREDDLLITYNTSAEPDSYTVGMVSHLGKSEFPTTVKGFKTDSLKGHYWYQSAASMDGSFCIFYIPSDALYLWNENTFLKVVSNSEIKAFENLSIYQCFPDNLGNLWLCTSTGVVQLRVERNRFEHYFTAKQQSIQTNSQARGIYANETGRVSANIWTYTFGQQKGKMQYVAEANEEIKYALIQHNGTMYCGGYNLFRYDEVKNRISAYPDGQGSEIWSLFSLNDSLLLLGRTNGFMVFNSNTSRFDSLRYVFKNTPEAKFVYRFIKSNDGILWAVAENGLYQLTLKNTTWTAARYQSPQIEGLSLFDAYLDTKGFFWLATNGEGLFRWDRHSNSLRQFNITAGFPSDVLYRIEPDGAENLWISSDYGLIRFRLTPYSITTYTTKDGISNNEFNRTSSFKARDGRLFFGGIDGVNGFYPADFIADTNSLDVPLRIIAFNQFVSSRNEMVDKTTELLKTNKITLNPNDKIFTLEFQLLDFEEDQVHRYSYKIEGLDTDWTYTDESSIRISGLPYGKLILHIKAQNREGVWSKSELRIPLTVLRPFYFQWWFILVAILLFGLGVYLLISFRIKQIAVDKRILEQTVHERTTQLKKSLIEQSALITEKDVLMKEIHHRVKNNLQVISGLLELQSKVLTDETAKDALREGRNRVRSIALIHQNLYQFEDLSTIQLKRFVQDLYRQIEGVFQMQNQVAININVPDINLDIDTAVPLGLIMNELLSNSFKYAFKEGISGEITLSVHAISEGKYRLHYSDTGPGLPADFDIAQTQTLGIQLIYDLSRQIGGSVNYENKNGAFFTINFTNRDVRKNLD</sequence>
<evidence type="ECO:0000259" key="9">
    <source>
        <dbReference type="PROSITE" id="PS50109"/>
    </source>
</evidence>
<dbReference type="Pfam" id="PF07495">
    <property type="entry name" value="Y_Y_Y"/>
    <property type="match status" value="1"/>
</dbReference>
<keyword evidence="11" id="KW-1185">Reference proteome</keyword>
<evidence type="ECO:0000256" key="3">
    <source>
        <dbReference type="ARBA" id="ARBA00022553"/>
    </source>
</evidence>
<proteinExistence type="predicted"/>
<dbReference type="RefSeq" id="WP_114464508.1">
    <property type="nucleotide sequence ID" value="NZ_QPIW01000045.1"/>
</dbReference>
<comment type="catalytic activity">
    <reaction evidence="1">
        <text>ATP + protein L-histidine = ADP + protein N-phospho-L-histidine.</text>
        <dbReference type="EC" id="2.7.13.3"/>
    </reaction>
</comment>
<keyword evidence="8" id="KW-0812">Transmembrane</keyword>
<evidence type="ECO:0000256" key="7">
    <source>
        <dbReference type="ARBA" id="ARBA00022840"/>
    </source>
</evidence>
<dbReference type="SUPFAM" id="SSF55874">
    <property type="entry name" value="ATPase domain of HSP90 chaperone/DNA topoisomerase II/histidine kinase"/>
    <property type="match status" value="1"/>
</dbReference>
<reference evidence="10 11" key="1">
    <citation type="submission" date="2018-07" db="EMBL/GenBank/DDBJ databases">
        <title>Genome analysis of Runella aurantiaca.</title>
        <authorList>
            <person name="Yang X."/>
        </authorList>
    </citation>
    <scope>NUCLEOTIDE SEQUENCE [LARGE SCALE GENOMIC DNA]</scope>
    <source>
        <strain evidence="10 11">YX9</strain>
    </source>
</reference>
<dbReference type="InterPro" id="IPR015943">
    <property type="entry name" value="WD40/YVTN_repeat-like_dom_sf"/>
</dbReference>
<dbReference type="InterPro" id="IPR011495">
    <property type="entry name" value="Sig_transdc_His_kin_sub2_dim/P"/>
</dbReference>
<dbReference type="Gene3D" id="3.30.450.20">
    <property type="entry name" value="PAS domain"/>
    <property type="match status" value="1"/>
</dbReference>
<dbReference type="OrthoDB" id="9797097at2"/>
<name>A0A369I296_9BACT</name>
<protein>
    <recommendedName>
        <fullName evidence="2">histidine kinase</fullName>
        <ecNumber evidence="2">2.7.13.3</ecNumber>
    </recommendedName>
</protein>
<dbReference type="PANTHER" id="PTHR41523:SF8">
    <property type="entry name" value="ETHYLENE RESPONSE SENSOR PROTEIN"/>
    <property type="match status" value="1"/>
</dbReference>
<keyword evidence="5" id="KW-0547">Nucleotide-binding</keyword>
<evidence type="ECO:0000256" key="4">
    <source>
        <dbReference type="ARBA" id="ARBA00022679"/>
    </source>
</evidence>
<keyword evidence="8" id="KW-0472">Membrane</keyword>
<comment type="caution">
    <text evidence="10">The sequence shown here is derived from an EMBL/GenBank/DDBJ whole genome shotgun (WGS) entry which is preliminary data.</text>
</comment>
<dbReference type="PANTHER" id="PTHR41523">
    <property type="entry name" value="TWO-COMPONENT SYSTEM SENSOR PROTEIN"/>
    <property type="match status" value="1"/>
</dbReference>
<dbReference type="InterPro" id="IPR036890">
    <property type="entry name" value="HATPase_C_sf"/>
</dbReference>
<keyword evidence="3" id="KW-0597">Phosphoprotein</keyword>
<dbReference type="GO" id="GO:0005524">
    <property type="term" value="F:ATP binding"/>
    <property type="evidence" value="ECO:0007669"/>
    <property type="project" value="UniProtKB-KW"/>
</dbReference>
<evidence type="ECO:0000256" key="2">
    <source>
        <dbReference type="ARBA" id="ARBA00012438"/>
    </source>
</evidence>
<dbReference type="InterPro" id="IPR003594">
    <property type="entry name" value="HATPase_dom"/>
</dbReference>
<evidence type="ECO:0000256" key="8">
    <source>
        <dbReference type="SAM" id="Phobius"/>
    </source>
</evidence>
<dbReference type="EC" id="2.7.13.3" evidence="2"/>
<keyword evidence="4" id="KW-0808">Transferase</keyword>
<dbReference type="EMBL" id="QPIW01000045">
    <property type="protein sequence ID" value="RDB02375.1"/>
    <property type="molecule type" value="Genomic_DNA"/>
</dbReference>
<gene>
    <name evidence="10" type="ORF">DVG78_28985</name>
</gene>
<dbReference type="SUPFAM" id="SSF69322">
    <property type="entry name" value="Tricorn protease domain 2"/>
    <property type="match status" value="1"/>
</dbReference>
<dbReference type="InterPro" id="IPR013783">
    <property type="entry name" value="Ig-like_fold"/>
</dbReference>
<feature type="domain" description="Histidine kinase" evidence="9">
    <location>
        <begin position="859"/>
        <end position="1052"/>
    </location>
</feature>
<dbReference type="Gene3D" id="2.130.10.10">
    <property type="entry name" value="YVTN repeat-like/Quinoprotein amine dehydrogenase"/>
    <property type="match status" value="3"/>
</dbReference>
<evidence type="ECO:0000256" key="1">
    <source>
        <dbReference type="ARBA" id="ARBA00000085"/>
    </source>
</evidence>
<dbReference type="SUPFAM" id="SSF63829">
    <property type="entry name" value="Calcium-dependent phosphotriesterase"/>
    <property type="match status" value="1"/>
</dbReference>
<dbReference type="Gene3D" id="2.60.40.10">
    <property type="entry name" value="Immunoglobulins"/>
    <property type="match status" value="1"/>
</dbReference>
<accession>A0A369I296</accession>
<dbReference type="Pfam" id="PF07568">
    <property type="entry name" value="HisKA_2"/>
    <property type="match status" value="1"/>
</dbReference>
<dbReference type="InterPro" id="IPR011123">
    <property type="entry name" value="Y_Y_Y"/>
</dbReference>
<feature type="transmembrane region" description="Helical" evidence="8">
    <location>
        <begin position="794"/>
        <end position="816"/>
    </location>
</feature>
<dbReference type="InterPro" id="IPR005467">
    <property type="entry name" value="His_kinase_dom"/>
</dbReference>
<keyword evidence="8" id="KW-1133">Transmembrane helix</keyword>
<dbReference type="AlphaFoldDB" id="A0A369I296"/>
<keyword evidence="7" id="KW-0067">ATP-binding</keyword>
<evidence type="ECO:0000313" key="11">
    <source>
        <dbReference type="Proteomes" id="UP000253141"/>
    </source>
</evidence>